<keyword evidence="2" id="KW-0479">Metal-binding</keyword>
<comment type="caution">
    <text evidence="6">The sequence shown here is derived from an EMBL/GenBank/DDBJ whole genome shotgun (WGS) entry which is preliminary data.</text>
</comment>
<dbReference type="EMBL" id="MU839007">
    <property type="protein sequence ID" value="KAK1767621.1"/>
    <property type="molecule type" value="Genomic_DNA"/>
</dbReference>
<dbReference type="AlphaFoldDB" id="A0AAJ0FGH5"/>
<sequence>METAAPLDRREQLDIININRRNGKPRSCEPCRKIKTRCDHRIPVCGRCQAKAIAHECYYHPAPLTQSNKSRIKVSGSSLHSSSFQTPNTQPNATFNRTNSSLERHAAVASSIIFTANALHGNDPPTPTTPSSTPELISPASLIDTIVRPHSAFSDPLSPETPSANLTGPGVEIQLKEVLSHLSELDLISKLIRRWYEISQTCLFPGVFLHEALASLRLAARRFNQDFLEAGRLAADILSATSKPFSVPADTQPSDFPKLFTGSNMRLEIIGLLLSTAGLAALQIPATDTLFLTVKFTKADRNTFATNMLSASDTCISLCDKYFNVNDVMVWLRSENLTLAMNFWGNTSRRTWHRSGELFNDVFALHFHREPEDASQRPMFLDEIRARVFASAYWIDKSLSNALGRPPRLPLHYCNRRLPLHLHDEQLMASEQTRRAAIDSLEKDGWSREVDFHTTAWLRARSMFSIFREEILHIQVGVRNADSKAVFVLGQISQRVHNSWDGIPGYLHYDASCWNSNPSSSICFMLLVLHLEYLDLIFHIEKLLHIVTNRDDTGLLVAATSLLSTTVNSSRQLLIKSGAYTDYVWTLLFYGLPSAMILAAALKRSAELGQKTMRPMPWSELYRQLSALASDLDGIVQSDEGNYPLCKRGSKLLSDTLDQALNARMSTAPATRSPVSTPPAAFNNAEDFSGNGDMDMMNAFDEIMSRTTFDESTLGDSMDGFGADHIAFLDFNSFGT</sequence>
<dbReference type="PROSITE" id="PS50048">
    <property type="entry name" value="ZN2_CY6_FUNGAL_2"/>
    <property type="match status" value="1"/>
</dbReference>
<gene>
    <name evidence="6" type="ORF">QBC33DRAFT_585451</name>
</gene>
<dbReference type="GO" id="GO:0006351">
    <property type="term" value="P:DNA-templated transcription"/>
    <property type="evidence" value="ECO:0007669"/>
    <property type="project" value="InterPro"/>
</dbReference>
<comment type="subcellular location">
    <subcellularLocation>
        <location evidence="1">Nucleus</location>
    </subcellularLocation>
</comment>
<dbReference type="InterPro" id="IPR001138">
    <property type="entry name" value="Zn2Cys6_DnaBD"/>
</dbReference>
<evidence type="ECO:0000256" key="1">
    <source>
        <dbReference type="ARBA" id="ARBA00004123"/>
    </source>
</evidence>
<dbReference type="GO" id="GO:0003677">
    <property type="term" value="F:DNA binding"/>
    <property type="evidence" value="ECO:0007669"/>
    <property type="project" value="InterPro"/>
</dbReference>
<accession>A0AAJ0FGH5</accession>
<dbReference type="GO" id="GO:0000981">
    <property type="term" value="F:DNA-binding transcription factor activity, RNA polymerase II-specific"/>
    <property type="evidence" value="ECO:0007669"/>
    <property type="project" value="InterPro"/>
</dbReference>
<dbReference type="Pfam" id="PF04082">
    <property type="entry name" value="Fungal_trans"/>
    <property type="match status" value="1"/>
</dbReference>
<evidence type="ECO:0000256" key="4">
    <source>
        <dbReference type="SAM" id="MobiDB-lite"/>
    </source>
</evidence>
<dbReference type="CDD" id="cd00067">
    <property type="entry name" value="GAL4"/>
    <property type="match status" value="1"/>
</dbReference>
<proteinExistence type="predicted"/>
<dbReference type="PANTHER" id="PTHR31001">
    <property type="entry name" value="UNCHARACTERIZED TRANSCRIPTIONAL REGULATORY PROTEIN"/>
    <property type="match status" value="1"/>
</dbReference>
<feature type="region of interest" description="Disordered" evidence="4">
    <location>
        <begin position="666"/>
        <end position="688"/>
    </location>
</feature>
<dbReference type="PROSITE" id="PS00463">
    <property type="entry name" value="ZN2_CY6_FUNGAL_1"/>
    <property type="match status" value="1"/>
</dbReference>
<dbReference type="CDD" id="cd12148">
    <property type="entry name" value="fungal_TF_MHR"/>
    <property type="match status" value="1"/>
</dbReference>
<feature type="domain" description="Zn(2)-C6 fungal-type" evidence="5">
    <location>
        <begin position="27"/>
        <end position="59"/>
    </location>
</feature>
<dbReference type="SMART" id="SM00066">
    <property type="entry name" value="GAL4"/>
    <property type="match status" value="1"/>
</dbReference>
<evidence type="ECO:0000313" key="6">
    <source>
        <dbReference type="EMBL" id="KAK1767621.1"/>
    </source>
</evidence>
<dbReference type="Gene3D" id="4.10.240.10">
    <property type="entry name" value="Zn(2)-C6 fungal-type DNA-binding domain"/>
    <property type="match status" value="1"/>
</dbReference>
<dbReference type="SMART" id="SM00906">
    <property type="entry name" value="Fungal_trans"/>
    <property type="match status" value="1"/>
</dbReference>
<protein>
    <recommendedName>
        <fullName evidence="5">Zn(2)-C6 fungal-type domain-containing protein</fullName>
    </recommendedName>
</protein>
<dbReference type="RefSeq" id="XP_060283834.1">
    <property type="nucleotide sequence ID" value="XM_060431440.1"/>
</dbReference>
<dbReference type="SUPFAM" id="SSF57701">
    <property type="entry name" value="Zn2/Cys6 DNA-binding domain"/>
    <property type="match status" value="1"/>
</dbReference>
<dbReference type="GO" id="GO:0005634">
    <property type="term" value="C:nucleus"/>
    <property type="evidence" value="ECO:0007669"/>
    <property type="project" value="UniProtKB-SubCell"/>
</dbReference>
<feature type="region of interest" description="Disordered" evidence="4">
    <location>
        <begin position="73"/>
        <end position="93"/>
    </location>
</feature>
<organism evidence="6 7">
    <name type="scientific">Phialemonium atrogriseum</name>
    <dbReference type="NCBI Taxonomy" id="1093897"/>
    <lineage>
        <taxon>Eukaryota</taxon>
        <taxon>Fungi</taxon>
        <taxon>Dikarya</taxon>
        <taxon>Ascomycota</taxon>
        <taxon>Pezizomycotina</taxon>
        <taxon>Sordariomycetes</taxon>
        <taxon>Sordariomycetidae</taxon>
        <taxon>Cephalothecales</taxon>
        <taxon>Cephalothecaceae</taxon>
        <taxon>Phialemonium</taxon>
    </lineage>
</organism>
<evidence type="ECO:0000259" key="5">
    <source>
        <dbReference type="PROSITE" id="PS50048"/>
    </source>
</evidence>
<evidence type="ECO:0000256" key="3">
    <source>
        <dbReference type="ARBA" id="ARBA00023242"/>
    </source>
</evidence>
<dbReference type="GeneID" id="85314627"/>
<dbReference type="InterPro" id="IPR007219">
    <property type="entry name" value="XnlR_reg_dom"/>
</dbReference>
<evidence type="ECO:0000313" key="7">
    <source>
        <dbReference type="Proteomes" id="UP001244011"/>
    </source>
</evidence>
<dbReference type="GO" id="GO:0008270">
    <property type="term" value="F:zinc ion binding"/>
    <property type="evidence" value="ECO:0007669"/>
    <property type="project" value="InterPro"/>
</dbReference>
<dbReference type="Pfam" id="PF00172">
    <property type="entry name" value="Zn_clus"/>
    <property type="match status" value="1"/>
</dbReference>
<dbReference type="InterPro" id="IPR050613">
    <property type="entry name" value="Sec_Metabolite_Reg"/>
</dbReference>
<dbReference type="Proteomes" id="UP001244011">
    <property type="component" value="Unassembled WGS sequence"/>
</dbReference>
<keyword evidence="3" id="KW-0539">Nucleus</keyword>
<evidence type="ECO:0000256" key="2">
    <source>
        <dbReference type="ARBA" id="ARBA00022723"/>
    </source>
</evidence>
<dbReference type="InterPro" id="IPR036864">
    <property type="entry name" value="Zn2-C6_fun-type_DNA-bd_sf"/>
</dbReference>
<keyword evidence="7" id="KW-1185">Reference proteome</keyword>
<reference evidence="6" key="1">
    <citation type="submission" date="2023-06" db="EMBL/GenBank/DDBJ databases">
        <title>Genome-scale phylogeny and comparative genomics of the fungal order Sordariales.</title>
        <authorList>
            <consortium name="Lawrence Berkeley National Laboratory"/>
            <person name="Hensen N."/>
            <person name="Bonometti L."/>
            <person name="Westerberg I."/>
            <person name="Brannstrom I.O."/>
            <person name="Guillou S."/>
            <person name="Cros-Aarteil S."/>
            <person name="Calhoun S."/>
            <person name="Haridas S."/>
            <person name="Kuo A."/>
            <person name="Mondo S."/>
            <person name="Pangilinan J."/>
            <person name="Riley R."/>
            <person name="Labutti K."/>
            <person name="Andreopoulos B."/>
            <person name="Lipzen A."/>
            <person name="Chen C."/>
            <person name="Yanf M."/>
            <person name="Daum C."/>
            <person name="Ng V."/>
            <person name="Clum A."/>
            <person name="Steindorff A."/>
            <person name="Ohm R."/>
            <person name="Martin F."/>
            <person name="Silar P."/>
            <person name="Natvig D."/>
            <person name="Lalanne C."/>
            <person name="Gautier V."/>
            <person name="Ament-Velasquez S.L."/>
            <person name="Kruys A."/>
            <person name="Hutchinson M.I."/>
            <person name="Powell A.J."/>
            <person name="Barry K."/>
            <person name="Miller A.N."/>
            <person name="Grigoriev I.V."/>
            <person name="Debuchy R."/>
            <person name="Gladieux P."/>
            <person name="Thoren M.H."/>
            <person name="Johannesson H."/>
        </authorList>
    </citation>
    <scope>NUCLEOTIDE SEQUENCE</scope>
    <source>
        <strain evidence="6">8032-3</strain>
    </source>
</reference>
<dbReference type="PANTHER" id="PTHR31001:SF40">
    <property type="entry name" value="ZN(II)2CYS6 TRANSCRIPTION FACTOR (EUROFUNG)"/>
    <property type="match status" value="1"/>
</dbReference>
<name>A0AAJ0FGH5_9PEZI</name>
<feature type="compositionally biased region" description="Polar residues" evidence="4">
    <location>
        <begin position="666"/>
        <end position="675"/>
    </location>
</feature>